<dbReference type="EMBL" id="JALAAR010000003">
    <property type="protein sequence ID" value="MEH8016603.1"/>
    <property type="molecule type" value="Genomic_DNA"/>
</dbReference>
<name>A0ABU8C3V8_9GAMM</name>
<comment type="caution">
    <text evidence="1">The sequence shown here is derived from an EMBL/GenBank/DDBJ whole genome shotgun (WGS) entry which is preliminary data.</text>
</comment>
<dbReference type="InterPro" id="IPR012337">
    <property type="entry name" value="RNaseH-like_sf"/>
</dbReference>
<keyword evidence="2" id="KW-1185">Reference proteome</keyword>
<evidence type="ECO:0000313" key="1">
    <source>
        <dbReference type="EMBL" id="MEH8016603.1"/>
    </source>
</evidence>
<dbReference type="SUPFAM" id="SSF53098">
    <property type="entry name" value="Ribonuclease H-like"/>
    <property type="match status" value="1"/>
</dbReference>
<accession>A0ABU8C3V8</accession>
<sequence>MAERILVVDYGETIIGIQNANGGKYIPYFDEKRIRALERLEQADEVVTYNGNRYDIGKLNNLSIMLRGREFLIAGIHTDMRELCWPGIIGSSLESTFNKYYDQSRVFPDTYEGSNQKDVYMTLMLWRYWKKLGRFK</sequence>
<dbReference type="Proteomes" id="UP001375382">
    <property type="component" value="Unassembled WGS sequence"/>
</dbReference>
<organism evidence="1 2">
    <name type="scientific">Rheinheimera muenzenbergensis</name>
    <dbReference type="NCBI Taxonomy" id="1193628"/>
    <lineage>
        <taxon>Bacteria</taxon>
        <taxon>Pseudomonadati</taxon>
        <taxon>Pseudomonadota</taxon>
        <taxon>Gammaproteobacteria</taxon>
        <taxon>Chromatiales</taxon>
        <taxon>Chromatiaceae</taxon>
        <taxon>Rheinheimera</taxon>
    </lineage>
</organism>
<evidence type="ECO:0000313" key="2">
    <source>
        <dbReference type="Proteomes" id="UP001375382"/>
    </source>
</evidence>
<proteinExistence type="predicted"/>
<protein>
    <submittedName>
        <fullName evidence="1">Uncharacterized protein</fullName>
    </submittedName>
</protein>
<gene>
    <name evidence="1" type="ORF">MN202_05130</name>
</gene>
<reference evidence="1 2" key="1">
    <citation type="journal article" date="2023" name="Ecotoxicol. Environ. Saf.">
        <title>Mercury remediation potential of mercury-resistant strain Rheinheimera metallidurans sp. nov. isolated from a municipal waste dumping site.</title>
        <authorList>
            <person name="Yadav V."/>
            <person name="Manjhi A."/>
            <person name="Vadakedath N."/>
        </authorList>
    </citation>
    <scope>NUCLEOTIDE SEQUENCE [LARGE SCALE GENOMIC DNA]</scope>
    <source>
        <strain evidence="1 2">E-49</strain>
    </source>
</reference>
<dbReference type="RefSeq" id="WP_335735020.1">
    <property type="nucleotide sequence ID" value="NZ_JALAAR010000003.1"/>
</dbReference>